<evidence type="ECO:0000256" key="1">
    <source>
        <dbReference type="ARBA" id="ARBA00005422"/>
    </source>
</evidence>
<dbReference type="SUPFAM" id="SSF55159">
    <property type="entry name" value="eIF1-like"/>
    <property type="match status" value="1"/>
</dbReference>
<dbReference type="Pfam" id="PF01253">
    <property type="entry name" value="SUI1"/>
    <property type="match status" value="1"/>
</dbReference>
<evidence type="ECO:0000313" key="6">
    <source>
        <dbReference type="EMBL" id="RFZ82951.1"/>
    </source>
</evidence>
<reference evidence="6 7" key="1">
    <citation type="submission" date="2018-08" db="EMBL/GenBank/DDBJ databases">
        <title>Mucilaginibacter terrae sp. nov., isolated from manganese diggings.</title>
        <authorList>
            <person name="Huang Y."/>
            <person name="Zhou Z."/>
        </authorList>
    </citation>
    <scope>NUCLEOTIDE SEQUENCE [LARGE SCALE GENOMIC DNA]</scope>
    <source>
        <strain evidence="6 7">ZH6</strain>
    </source>
</reference>
<name>A0A3E2NPS0_9SPHI</name>
<dbReference type="GO" id="GO:0001731">
    <property type="term" value="P:formation of translation preinitiation complex"/>
    <property type="evidence" value="ECO:0007669"/>
    <property type="project" value="TreeGrafter"/>
</dbReference>
<dbReference type="InterPro" id="IPR001950">
    <property type="entry name" value="SUI1"/>
</dbReference>
<keyword evidence="3" id="KW-0648">Protein biosynthesis</keyword>
<protein>
    <submittedName>
        <fullName evidence="6">Translation initiation factor</fullName>
    </submittedName>
</protein>
<feature type="region of interest" description="Disordered" evidence="4">
    <location>
        <begin position="1"/>
        <end position="32"/>
    </location>
</feature>
<proteinExistence type="inferred from homology"/>
<evidence type="ECO:0000256" key="4">
    <source>
        <dbReference type="SAM" id="MobiDB-lite"/>
    </source>
</evidence>
<accession>A0A3E2NPS0</accession>
<keyword evidence="7" id="KW-1185">Reference proteome</keyword>
<dbReference type="InterPro" id="IPR050318">
    <property type="entry name" value="DENR/SUI1_TIF"/>
</dbReference>
<sequence length="111" mass="12047">MTKKNYTGIMYSTDPDFQYQESESGNADTLPPQQQNLKIYLDRKGGSKLVTRITGFIGTPTDLEALGKKLKTKCGIGGSAKDAEILIQGDFRDKVLTLLLADGYKAKKAGG</sequence>
<dbReference type="GO" id="GO:0002188">
    <property type="term" value="P:translation reinitiation"/>
    <property type="evidence" value="ECO:0007669"/>
    <property type="project" value="TreeGrafter"/>
</dbReference>
<dbReference type="CDD" id="cd11567">
    <property type="entry name" value="YciH_like"/>
    <property type="match status" value="1"/>
</dbReference>
<dbReference type="GO" id="GO:0003743">
    <property type="term" value="F:translation initiation factor activity"/>
    <property type="evidence" value="ECO:0007669"/>
    <property type="project" value="UniProtKB-KW"/>
</dbReference>
<dbReference type="InterPro" id="IPR036877">
    <property type="entry name" value="SUI1_dom_sf"/>
</dbReference>
<organism evidence="6 7">
    <name type="scientific">Mucilaginibacter terrenus</name>
    <dbReference type="NCBI Taxonomy" id="2482727"/>
    <lineage>
        <taxon>Bacteria</taxon>
        <taxon>Pseudomonadati</taxon>
        <taxon>Bacteroidota</taxon>
        <taxon>Sphingobacteriia</taxon>
        <taxon>Sphingobacteriales</taxon>
        <taxon>Sphingobacteriaceae</taxon>
        <taxon>Mucilaginibacter</taxon>
    </lineage>
</organism>
<feature type="compositionally biased region" description="Polar residues" evidence="4">
    <location>
        <begin position="19"/>
        <end position="32"/>
    </location>
</feature>
<dbReference type="PIRSF" id="PIRSF037511">
    <property type="entry name" value="Transl_init_SUI1_pro"/>
    <property type="match status" value="1"/>
</dbReference>
<keyword evidence="2" id="KW-0810">Translation regulation</keyword>
<evidence type="ECO:0000313" key="7">
    <source>
        <dbReference type="Proteomes" id="UP000260823"/>
    </source>
</evidence>
<dbReference type="EMBL" id="QWDE01000002">
    <property type="protein sequence ID" value="RFZ82951.1"/>
    <property type="molecule type" value="Genomic_DNA"/>
</dbReference>
<feature type="domain" description="SUI1" evidence="5">
    <location>
        <begin position="37"/>
        <end position="103"/>
    </location>
</feature>
<evidence type="ECO:0000256" key="2">
    <source>
        <dbReference type="ARBA" id="ARBA00022845"/>
    </source>
</evidence>
<dbReference type="InterPro" id="IPR005872">
    <property type="entry name" value="SUI1_arc_bac"/>
</dbReference>
<evidence type="ECO:0000259" key="5">
    <source>
        <dbReference type="PROSITE" id="PS50296"/>
    </source>
</evidence>
<dbReference type="PROSITE" id="PS50296">
    <property type="entry name" value="SUI1"/>
    <property type="match status" value="1"/>
</dbReference>
<dbReference type="GO" id="GO:0003729">
    <property type="term" value="F:mRNA binding"/>
    <property type="evidence" value="ECO:0007669"/>
    <property type="project" value="TreeGrafter"/>
</dbReference>
<comment type="caution">
    <text evidence="6">The sequence shown here is derived from an EMBL/GenBank/DDBJ whole genome shotgun (WGS) entry which is preliminary data.</text>
</comment>
<dbReference type="OrthoDB" id="9792915at2"/>
<gene>
    <name evidence="6" type="ORF">DYU05_12410</name>
</gene>
<dbReference type="Gene3D" id="3.30.780.10">
    <property type="entry name" value="SUI1-like domain"/>
    <property type="match status" value="1"/>
</dbReference>
<dbReference type="RefSeq" id="WP_117383426.1">
    <property type="nucleotide sequence ID" value="NZ_QWDE01000002.1"/>
</dbReference>
<dbReference type="PANTHER" id="PTHR12789">
    <property type="entry name" value="DENSITY-REGULATED PROTEIN HOMOLOG"/>
    <property type="match status" value="1"/>
</dbReference>
<evidence type="ECO:0000256" key="3">
    <source>
        <dbReference type="ARBA" id="ARBA00022917"/>
    </source>
</evidence>
<keyword evidence="6" id="KW-0396">Initiation factor</keyword>
<dbReference type="GO" id="GO:0006417">
    <property type="term" value="P:regulation of translation"/>
    <property type="evidence" value="ECO:0007669"/>
    <property type="project" value="UniProtKB-KW"/>
</dbReference>
<comment type="similarity">
    <text evidence="1">Belongs to the SUI1 family.</text>
</comment>
<dbReference type="AlphaFoldDB" id="A0A3E2NPS0"/>
<dbReference type="Proteomes" id="UP000260823">
    <property type="component" value="Unassembled WGS sequence"/>
</dbReference>
<dbReference type="PANTHER" id="PTHR12789:SF0">
    <property type="entry name" value="DENSITY-REGULATED PROTEIN"/>
    <property type="match status" value="1"/>
</dbReference>